<dbReference type="Gene3D" id="3.40.250.10">
    <property type="entry name" value="Rhodanese-like domain"/>
    <property type="match status" value="1"/>
</dbReference>
<dbReference type="SUPFAM" id="SSF52821">
    <property type="entry name" value="Rhodanese/Cell cycle control phosphatase"/>
    <property type="match status" value="1"/>
</dbReference>
<dbReference type="InterPro" id="IPR001763">
    <property type="entry name" value="Rhodanese-like_dom"/>
</dbReference>
<comment type="caution">
    <text evidence="6">The sequence shown here is derived from an EMBL/GenBank/DDBJ whole genome shotgun (WGS) entry which is preliminary data.</text>
</comment>
<dbReference type="CDD" id="cd00158">
    <property type="entry name" value="RHOD"/>
    <property type="match status" value="1"/>
</dbReference>
<dbReference type="OrthoDB" id="9800872at2"/>
<evidence type="ECO:0000256" key="1">
    <source>
        <dbReference type="ARBA" id="ARBA00023015"/>
    </source>
</evidence>
<evidence type="ECO:0000313" key="7">
    <source>
        <dbReference type="Proteomes" id="UP000245639"/>
    </source>
</evidence>
<name>A0A2U1FRE2_9PSEU</name>
<dbReference type="Pfam" id="PF01022">
    <property type="entry name" value="HTH_5"/>
    <property type="match status" value="1"/>
</dbReference>
<dbReference type="SMART" id="SM00450">
    <property type="entry name" value="RHOD"/>
    <property type="match status" value="1"/>
</dbReference>
<dbReference type="Gene3D" id="1.10.10.10">
    <property type="entry name" value="Winged helix-like DNA-binding domain superfamily/Winged helix DNA-binding domain"/>
    <property type="match status" value="1"/>
</dbReference>
<keyword evidence="7" id="KW-1185">Reference proteome</keyword>
<dbReference type="Proteomes" id="UP000245639">
    <property type="component" value="Unassembled WGS sequence"/>
</dbReference>
<sequence>METAGGGTADKLAMYGEFARVGQVLGNPLRLQLLDLLAQAERSVEDLATVAAATVGNTSAQLRALREAGLVVTRREGNRVYYRLAGPDVLDLLATLTRVANTRAAGAERAVRAYLGDTAGLEAIDRDELATRLRDGATVVLDVRPRAEYDAGHIPRARSMPLDELAARIDDLPPDAQIVAYCRGPYCVYAPEAARLLRAAGRDARLLPGGWADWALAGLPVETAAA</sequence>
<dbReference type="InterPro" id="IPR051011">
    <property type="entry name" value="Metal_resp_trans_reg"/>
</dbReference>
<feature type="domain" description="HTH arsR-type" evidence="5">
    <location>
        <begin position="12"/>
        <end position="104"/>
    </location>
</feature>
<dbReference type="SMART" id="SM00418">
    <property type="entry name" value="HTH_ARSR"/>
    <property type="match status" value="1"/>
</dbReference>
<evidence type="ECO:0000256" key="2">
    <source>
        <dbReference type="ARBA" id="ARBA00023125"/>
    </source>
</evidence>
<dbReference type="NCBIfam" id="NF033788">
    <property type="entry name" value="HTH_metalloreg"/>
    <property type="match status" value="1"/>
</dbReference>
<dbReference type="GO" id="GO:0003677">
    <property type="term" value="F:DNA binding"/>
    <property type="evidence" value="ECO:0007669"/>
    <property type="project" value="UniProtKB-KW"/>
</dbReference>
<dbReference type="InterPro" id="IPR036388">
    <property type="entry name" value="WH-like_DNA-bd_sf"/>
</dbReference>
<dbReference type="SUPFAM" id="SSF46785">
    <property type="entry name" value="Winged helix' DNA-binding domain"/>
    <property type="match status" value="1"/>
</dbReference>
<dbReference type="GO" id="GO:0003700">
    <property type="term" value="F:DNA-binding transcription factor activity"/>
    <property type="evidence" value="ECO:0007669"/>
    <property type="project" value="InterPro"/>
</dbReference>
<dbReference type="PROSITE" id="PS50206">
    <property type="entry name" value="RHODANESE_3"/>
    <property type="match status" value="1"/>
</dbReference>
<dbReference type="PRINTS" id="PR00778">
    <property type="entry name" value="HTHARSR"/>
</dbReference>
<keyword evidence="2" id="KW-0238">DNA-binding</keyword>
<protein>
    <submittedName>
        <fullName evidence="6">ArsR family transcriptional regulator</fullName>
    </submittedName>
</protein>
<dbReference type="AlphaFoldDB" id="A0A2U1FRE2"/>
<dbReference type="PANTHER" id="PTHR43132:SF8">
    <property type="entry name" value="HTH-TYPE TRANSCRIPTIONAL REGULATOR KMTR"/>
    <property type="match status" value="1"/>
</dbReference>
<dbReference type="RefSeq" id="WP_116706561.1">
    <property type="nucleotide sequence ID" value="NZ_QEKW01000001.1"/>
</dbReference>
<dbReference type="Pfam" id="PF00581">
    <property type="entry name" value="Rhodanese"/>
    <property type="match status" value="1"/>
</dbReference>
<dbReference type="PROSITE" id="PS50987">
    <property type="entry name" value="HTH_ARSR_2"/>
    <property type="match status" value="1"/>
</dbReference>
<evidence type="ECO:0000259" key="4">
    <source>
        <dbReference type="PROSITE" id="PS50206"/>
    </source>
</evidence>
<dbReference type="InterPro" id="IPR011991">
    <property type="entry name" value="ArsR-like_HTH"/>
</dbReference>
<feature type="domain" description="Rhodanese" evidence="4">
    <location>
        <begin position="134"/>
        <end position="223"/>
    </location>
</feature>
<evidence type="ECO:0000259" key="5">
    <source>
        <dbReference type="PROSITE" id="PS50987"/>
    </source>
</evidence>
<gene>
    <name evidence="6" type="ORF">C8D89_101639</name>
</gene>
<evidence type="ECO:0000256" key="3">
    <source>
        <dbReference type="ARBA" id="ARBA00023163"/>
    </source>
</evidence>
<accession>A0A2U1FRE2</accession>
<organism evidence="6 7">
    <name type="scientific">Actinomycetospora cinnamomea</name>
    <dbReference type="NCBI Taxonomy" id="663609"/>
    <lineage>
        <taxon>Bacteria</taxon>
        <taxon>Bacillati</taxon>
        <taxon>Actinomycetota</taxon>
        <taxon>Actinomycetes</taxon>
        <taxon>Pseudonocardiales</taxon>
        <taxon>Pseudonocardiaceae</taxon>
        <taxon>Actinomycetospora</taxon>
    </lineage>
</organism>
<reference evidence="6 7" key="1">
    <citation type="submission" date="2018-04" db="EMBL/GenBank/DDBJ databases">
        <title>Genomic Encyclopedia of Type Strains, Phase IV (KMG-IV): sequencing the most valuable type-strain genomes for metagenomic binning, comparative biology and taxonomic classification.</title>
        <authorList>
            <person name="Goeker M."/>
        </authorList>
    </citation>
    <scope>NUCLEOTIDE SEQUENCE [LARGE SCALE GENOMIC DNA]</scope>
    <source>
        <strain evidence="6 7">DSM 45771</strain>
    </source>
</reference>
<dbReference type="InterPro" id="IPR001845">
    <property type="entry name" value="HTH_ArsR_DNA-bd_dom"/>
</dbReference>
<dbReference type="InterPro" id="IPR036873">
    <property type="entry name" value="Rhodanese-like_dom_sf"/>
</dbReference>
<dbReference type="EMBL" id="QEKW01000001">
    <property type="protein sequence ID" value="PVZ14771.1"/>
    <property type="molecule type" value="Genomic_DNA"/>
</dbReference>
<dbReference type="PANTHER" id="PTHR43132">
    <property type="entry name" value="ARSENICAL RESISTANCE OPERON REPRESSOR ARSR-RELATED"/>
    <property type="match status" value="1"/>
</dbReference>
<keyword evidence="1" id="KW-0805">Transcription regulation</keyword>
<dbReference type="InterPro" id="IPR036390">
    <property type="entry name" value="WH_DNA-bd_sf"/>
</dbReference>
<evidence type="ECO:0000313" key="6">
    <source>
        <dbReference type="EMBL" id="PVZ14771.1"/>
    </source>
</evidence>
<keyword evidence="3" id="KW-0804">Transcription</keyword>
<dbReference type="CDD" id="cd00090">
    <property type="entry name" value="HTH_ARSR"/>
    <property type="match status" value="1"/>
</dbReference>
<proteinExistence type="predicted"/>